<dbReference type="AlphaFoldDB" id="A0A6J4NQR9"/>
<organism evidence="1">
    <name type="scientific">uncultured Leptolyngbya sp</name>
    <dbReference type="NCBI Taxonomy" id="332963"/>
    <lineage>
        <taxon>Bacteria</taxon>
        <taxon>Bacillati</taxon>
        <taxon>Cyanobacteriota</taxon>
        <taxon>Cyanophyceae</taxon>
        <taxon>Leptolyngbyales</taxon>
        <taxon>Leptolyngbyaceae</taxon>
        <taxon>Leptolyngbya group</taxon>
        <taxon>Leptolyngbya</taxon>
        <taxon>environmental samples</taxon>
    </lineage>
</organism>
<dbReference type="EMBL" id="CADCTY010001824">
    <property type="protein sequence ID" value="CAA9389093.1"/>
    <property type="molecule type" value="Genomic_DNA"/>
</dbReference>
<evidence type="ECO:0000313" key="1">
    <source>
        <dbReference type="EMBL" id="CAA9389093.1"/>
    </source>
</evidence>
<name>A0A6J4NQR9_9CYAN</name>
<accession>A0A6J4NQR9</accession>
<protein>
    <submittedName>
        <fullName evidence="1">Uncharacterized protein</fullName>
    </submittedName>
</protein>
<proteinExistence type="predicted"/>
<reference evidence="1" key="1">
    <citation type="submission" date="2020-02" db="EMBL/GenBank/DDBJ databases">
        <authorList>
            <person name="Meier V. D."/>
        </authorList>
    </citation>
    <scope>NUCLEOTIDE SEQUENCE</scope>
    <source>
        <strain evidence="1">AVDCRST_MAG94</strain>
    </source>
</reference>
<sequence length="43" mass="4760">MVLFAPSLSAQRSPRLILLMRSLTAVLHQAGESLKETRGINPR</sequence>
<gene>
    <name evidence="1" type="ORF">AVDCRST_MAG94-5298</name>
</gene>